<evidence type="ECO:0000313" key="2">
    <source>
        <dbReference type="Proteomes" id="UP000299102"/>
    </source>
</evidence>
<dbReference type="OrthoDB" id="5989194at2759"/>
<organism evidence="1 2">
    <name type="scientific">Eumeta variegata</name>
    <name type="common">Bagworm moth</name>
    <name type="synonym">Eumeta japonica</name>
    <dbReference type="NCBI Taxonomy" id="151549"/>
    <lineage>
        <taxon>Eukaryota</taxon>
        <taxon>Metazoa</taxon>
        <taxon>Ecdysozoa</taxon>
        <taxon>Arthropoda</taxon>
        <taxon>Hexapoda</taxon>
        <taxon>Insecta</taxon>
        <taxon>Pterygota</taxon>
        <taxon>Neoptera</taxon>
        <taxon>Endopterygota</taxon>
        <taxon>Lepidoptera</taxon>
        <taxon>Glossata</taxon>
        <taxon>Ditrysia</taxon>
        <taxon>Tineoidea</taxon>
        <taxon>Psychidae</taxon>
        <taxon>Oiketicinae</taxon>
        <taxon>Eumeta</taxon>
    </lineage>
</organism>
<sequence length="134" mass="14742">MYGRYDVVQLQLGCKDDMDVRLSQRNDFESIYYKALSIAHDPELKSEVGPSLRVGHVCLIVIEVRTTITMNCGIVSASDHAAPATSLSAKSSDDIALSGGVELTLRQSGRVTLYSISKTIRWAQQRAHRSSTAR</sequence>
<name>A0A4C1XTB4_EUMVA</name>
<reference evidence="1 2" key="1">
    <citation type="journal article" date="2019" name="Commun. Biol.">
        <title>The bagworm genome reveals a unique fibroin gene that provides high tensile strength.</title>
        <authorList>
            <person name="Kono N."/>
            <person name="Nakamura H."/>
            <person name="Ohtoshi R."/>
            <person name="Tomita M."/>
            <person name="Numata K."/>
            <person name="Arakawa K."/>
        </authorList>
    </citation>
    <scope>NUCLEOTIDE SEQUENCE [LARGE SCALE GENOMIC DNA]</scope>
</reference>
<dbReference type="AlphaFoldDB" id="A0A4C1XTB4"/>
<accession>A0A4C1XTB4</accession>
<evidence type="ECO:0000313" key="1">
    <source>
        <dbReference type="EMBL" id="GBP65784.1"/>
    </source>
</evidence>
<protein>
    <submittedName>
        <fullName evidence="1">Uncharacterized protein</fullName>
    </submittedName>
</protein>
<comment type="caution">
    <text evidence="1">The sequence shown here is derived from an EMBL/GenBank/DDBJ whole genome shotgun (WGS) entry which is preliminary data.</text>
</comment>
<gene>
    <name evidence="1" type="ORF">EVAR_30842_1</name>
</gene>
<dbReference type="EMBL" id="BGZK01000939">
    <property type="protein sequence ID" value="GBP65784.1"/>
    <property type="molecule type" value="Genomic_DNA"/>
</dbReference>
<keyword evidence="2" id="KW-1185">Reference proteome</keyword>
<dbReference type="Proteomes" id="UP000299102">
    <property type="component" value="Unassembled WGS sequence"/>
</dbReference>
<proteinExistence type="predicted"/>